<dbReference type="Proteomes" id="UP001171111">
    <property type="component" value="Unassembled WGS sequence"/>
</dbReference>
<dbReference type="PANTHER" id="PTHR43509:SF1">
    <property type="entry name" value="SULFATE ADENYLYLTRANSFERASE"/>
    <property type="match status" value="1"/>
</dbReference>
<dbReference type="InterPro" id="IPR024951">
    <property type="entry name" value="Sulfurylase_cat_dom"/>
</dbReference>
<sequence>MTSPKRNKTLDITLEEFSTLELIDSGALGNFRSLMDEEEALEVESSGRLWGVIMPFAYSFAPSLESAQNLLKELKSSTKKEIKLNLALNGEIIGDIDIKSFYEQKNPDLSIFTAKNICILNKDGEQSGKIAISGEFSLRKNELISTKEKIQKRIAEVGASKVTAIMLTADPLHRLHERLIRMTIDKADLVLIFLVRTFSSEGRLDFDLRLECLEYVCENYIPKERVCIVPFSNTTLFSDHINPVLEAIAAKNFGANKLVIGQSHTGLGLHYEHNIASTLLDDYASELGLELIVMPEMFYCELCHTIVSSKSCPHGAHHHIKYHVNTLKKLLFKGIMPPAMLMRPQVSAIILDRLYPKRFNSLQKLCGDLFPNDGIVESYSQRDFYEKLMRLYQTSSLGS</sequence>
<protein>
    <submittedName>
        <fullName evidence="3">Sulfate adenylyltransferase</fullName>
    </submittedName>
</protein>
<gene>
    <name evidence="3" type="ORF">Q2362_04085</name>
</gene>
<dbReference type="SUPFAM" id="SSF52374">
    <property type="entry name" value="Nucleotidylyl transferase"/>
    <property type="match status" value="1"/>
</dbReference>
<proteinExistence type="predicted"/>
<dbReference type="RefSeq" id="WP_302244142.1">
    <property type="nucleotide sequence ID" value="NZ_JAULJQ010000004.1"/>
</dbReference>
<feature type="domain" description="Sulphate adenylyltransferase catalytic" evidence="2">
    <location>
        <begin position="143"/>
        <end position="351"/>
    </location>
</feature>
<evidence type="ECO:0000313" key="3">
    <source>
        <dbReference type="EMBL" id="MDO2409278.1"/>
    </source>
</evidence>
<keyword evidence="3" id="KW-0808">Transferase</keyword>
<dbReference type="InterPro" id="IPR014729">
    <property type="entry name" value="Rossmann-like_a/b/a_fold"/>
</dbReference>
<dbReference type="GO" id="GO:0016779">
    <property type="term" value="F:nucleotidyltransferase activity"/>
    <property type="evidence" value="ECO:0007669"/>
    <property type="project" value="UniProtKB-KW"/>
</dbReference>
<comment type="pathway">
    <text evidence="1">Sulfur metabolism; hydrogen sulfide biosynthesis; sulfite from sulfate: step 1/3.</text>
</comment>
<accession>A0ABT8T6X4</accession>
<organism evidence="3 4">
    <name type="scientific">Campylobacter magnus</name>
    <dbReference type="NCBI Taxonomy" id="3026462"/>
    <lineage>
        <taxon>Bacteria</taxon>
        <taxon>Pseudomonadati</taxon>
        <taxon>Campylobacterota</taxon>
        <taxon>Epsilonproteobacteria</taxon>
        <taxon>Campylobacterales</taxon>
        <taxon>Campylobacteraceae</taxon>
        <taxon>Campylobacter</taxon>
    </lineage>
</organism>
<comment type="caution">
    <text evidence="3">The sequence shown here is derived from an EMBL/GenBank/DDBJ whole genome shotgun (WGS) entry which is preliminary data.</text>
</comment>
<dbReference type="Gene3D" id="3.40.50.620">
    <property type="entry name" value="HUPs"/>
    <property type="match status" value="1"/>
</dbReference>
<dbReference type="InterPro" id="IPR015947">
    <property type="entry name" value="PUA-like_sf"/>
</dbReference>
<evidence type="ECO:0000313" key="4">
    <source>
        <dbReference type="Proteomes" id="UP001171111"/>
    </source>
</evidence>
<name>A0ABT8T6X4_9BACT</name>
<evidence type="ECO:0000259" key="2">
    <source>
        <dbReference type="Pfam" id="PF01747"/>
    </source>
</evidence>
<dbReference type="PANTHER" id="PTHR43509">
    <property type="match status" value="1"/>
</dbReference>
<reference evidence="3 4" key="1">
    <citation type="submission" date="2023-06" db="EMBL/GenBank/DDBJ databases">
        <title>Campylobacter magnum sp. nov., isolated from cecal contents of domestic pigs (Sus scrofa domesticus).</title>
        <authorList>
            <person name="Papic B."/>
            <person name="Gruntar I."/>
        </authorList>
    </citation>
    <scope>NUCLEOTIDE SEQUENCE [LARGE SCALE GENOMIC DNA]</scope>
    <source>
        <strain evidence="4">34484-21</strain>
    </source>
</reference>
<evidence type="ECO:0000256" key="1">
    <source>
        <dbReference type="ARBA" id="ARBA00005048"/>
    </source>
</evidence>
<keyword evidence="4" id="KW-1185">Reference proteome</keyword>
<dbReference type="SUPFAM" id="SSF88697">
    <property type="entry name" value="PUA domain-like"/>
    <property type="match status" value="1"/>
</dbReference>
<dbReference type="EMBL" id="JAULJQ010000004">
    <property type="protein sequence ID" value="MDO2409278.1"/>
    <property type="molecule type" value="Genomic_DNA"/>
</dbReference>
<dbReference type="Pfam" id="PF01747">
    <property type="entry name" value="ATP-sulfurylase"/>
    <property type="match status" value="1"/>
</dbReference>
<keyword evidence="3" id="KW-0548">Nucleotidyltransferase</keyword>